<comment type="similarity">
    <text evidence="1 5">Belongs to the glutathione peroxidase family.</text>
</comment>
<evidence type="ECO:0000256" key="3">
    <source>
        <dbReference type="ARBA" id="ARBA00023002"/>
    </source>
</evidence>
<dbReference type="InterPro" id="IPR029759">
    <property type="entry name" value="GPX_AS"/>
</dbReference>
<dbReference type="PRINTS" id="PR01011">
    <property type="entry name" value="GLUTPROXDASE"/>
</dbReference>
<proteinExistence type="inferred from homology"/>
<dbReference type="STRING" id="1300341.I595_1835"/>
<evidence type="ECO:0000256" key="4">
    <source>
        <dbReference type="PIRSR" id="PIRSR000303-1"/>
    </source>
</evidence>
<dbReference type="InterPro" id="IPR036249">
    <property type="entry name" value="Thioredoxin-like_sf"/>
</dbReference>
<sequence length="179" mass="20463">MKFLQKISNKAFKPSEKEMETAPFGIFDVKIHTLAGKPFSWDVVKGRFILFVNVASECGFTSQYKDLENLFQKYSDKLMVIGVPCNQFGAQEPGTAEQIGAFCEKNYGVSFTLLEKIDVKGLNQHQLYAWLTQKRYNKKMSSSVKWNFQKYLVSPDGQLVDFFYSTTSPLSKKITKHLA</sequence>
<dbReference type="PIRSF" id="PIRSF000303">
    <property type="entry name" value="Glutathion_perox"/>
    <property type="match status" value="1"/>
</dbReference>
<comment type="caution">
    <text evidence="6">The sequence shown here is derived from an EMBL/GenBank/DDBJ whole genome shotgun (WGS) entry which is preliminary data.</text>
</comment>
<dbReference type="InterPro" id="IPR000889">
    <property type="entry name" value="Glutathione_peroxidase"/>
</dbReference>
<dbReference type="Pfam" id="PF00255">
    <property type="entry name" value="GSHPx"/>
    <property type="match status" value="1"/>
</dbReference>
<dbReference type="PANTHER" id="PTHR11592:SF134">
    <property type="entry name" value="PHOSPHOLIPID HYDROPEROXIDE GLUTATHIONE PEROXIDASE"/>
    <property type="match status" value="1"/>
</dbReference>
<dbReference type="AlphaFoldDB" id="A0A0P7B237"/>
<dbReference type="CDD" id="cd00340">
    <property type="entry name" value="GSH_Peroxidase"/>
    <property type="match status" value="1"/>
</dbReference>
<organism evidence="6 7">
    <name type="scientific">Croceitalea dokdonensis DOKDO 023</name>
    <dbReference type="NCBI Taxonomy" id="1300341"/>
    <lineage>
        <taxon>Bacteria</taxon>
        <taxon>Pseudomonadati</taxon>
        <taxon>Bacteroidota</taxon>
        <taxon>Flavobacteriia</taxon>
        <taxon>Flavobacteriales</taxon>
        <taxon>Flavobacteriaceae</taxon>
        <taxon>Croceitalea</taxon>
    </lineage>
</organism>
<keyword evidence="3 5" id="KW-0560">Oxidoreductase</keyword>
<dbReference type="SUPFAM" id="SSF52833">
    <property type="entry name" value="Thioredoxin-like"/>
    <property type="match status" value="1"/>
</dbReference>
<name>A0A0P7B237_9FLAO</name>
<dbReference type="EMBL" id="LDJX01000003">
    <property type="protein sequence ID" value="KPM32186.1"/>
    <property type="molecule type" value="Genomic_DNA"/>
</dbReference>
<evidence type="ECO:0000256" key="1">
    <source>
        <dbReference type="ARBA" id="ARBA00006926"/>
    </source>
</evidence>
<evidence type="ECO:0000313" key="7">
    <source>
        <dbReference type="Proteomes" id="UP000050280"/>
    </source>
</evidence>
<protein>
    <recommendedName>
        <fullName evidence="5">Glutathione peroxidase</fullName>
    </recommendedName>
</protein>
<reference evidence="6 7" key="1">
    <citation type="submission" date="2015-09" db="EMBL/GenBank/DDBJ databases">
        <title>Genome sequence of the marine flavobacterium Croceitalea dokdonensis DOKDO 023 that contains proton- and sodium-pumping rhodopsins.</title>
        <authorList>
            <person name="Kwon S.-K."/>
            <person name="Lee H.K."/>
            <person name="Kwak M.-J."/>
            <person name="Kim J.F."/>
        </authorList>
    </citation>
    <scope>NUCLEOTIDE SEQUENCE [LARGE SCALE GENOMIC DNA]</scope>
    <source>
        <strain evidence="6 7">DOKDO 023</strain>
    </source>
</reference>
<accession>A0A0P7B237</accession>
<dbReference type="PROSITE" id="PS51355">
    <property type="entry name" value="GLUTATHIONE_PEROXID_3"/>
    <property type="match status" value="1"/>
</dbReference>
<evidence type="ECO:0000313" key="6">
    <source>
        <dbReference type="EMBL" id="KPM32186.1"/>
    </source>
</evidence>
<feature type="active site" evidence="4">
    <location>
        <position position="58"/>
    </location>
</feature>
<dbReference type="PROSITE" id="PS00460">
    <property type="entry name" value="GLUTATHIONE_PEROXID_1"/>
    <property type="match status" value="1"/>
</dbReference>
<dbReference type="Proteomes" id="UP000050280">
    <property type="component" value="Unassembled WGS sequence"/>
</dbReference>
<keyword evidence="7" id="KW-1185">Reference proteome</keyword>
<dbReference type="GO" id="GO:0006979">
    <property type="term" value="P:response to oxidative stress"/>
    <property type="evidence" value="ECO:0007669"/>
    <property type="project" value="InterPro"/>
</dbReference>
<gene>
    <name evidence="6" type="ORF">I595_1835</name>
</gene>
<dbReference type="Gene3D" id="3.40.30.10">
    <property type="entry name" value="Glutaredoxin"/>
    <property type="match status" value="1"/>
</dbReference>
<dbReference type="PATRIC" id="fig|1300341.3.peg.2024"/>
<evidence type="ECO:0000256" key="5">
    <source>
        <dbReference type="RuleBase" id="RU000499"/>
    </source>
</evidence>
<evidence type="ECO:0000256" key="2">
    <source>
        <dbReference type="ARBA" id="ARBA00022559"/>
    </source>
</evidence>
<keyword evidence="2 5" id="KW-0575">Peroxidase</keyword>
<dbReference type="GO" id="GO:0004601">
    <property type="term" value="F:peroxidase activity"/>
    <property type="evidence" value="ECO:0007669"/>
    <property type="project" value="UniProtKB-KW"/>
</dbReference>
<dbReference type="PANTHER" id="PTHR11592">
    <property type="entry name" value="GLUTATHIONE PEROXIDASE"/>
    <property type="match status" value="1"/>
</dbReference>